<sequence length="409" mass="44381">MAPSPKVGFATRATHGDEEYIVGPEVAPNISLSTTFRHPSPDEIAAQKPGHYTSEWDPSEPSRDIYSRYTQPTLTRSEKVLSSLIGAPTTLYPSGIAAAFAILLLVRPDVIAVTGGYHGCHASFEVYRQMRGADNVKIIKLDDEYSRDAGKLLVWLETPLNPTGEIRSIEEYSKKAHAVGGVVAVDSTFAPPPVQDPFKWGADIVMHSATKYFGGHSDTLTGTVSVRDKAQWLQLWHNRTYTGANPGSMESWLILRSLRTLPLRITRQATTATALAQWLASLTRAAPGSTLDGPSGVIEEVWHGTLQKNASTLIGEGKQMSLGSACFAFSTTKPIYAEWLGHVLKLFVPATSLGGVESLIEQRSVSDPGADPRLIRLSIGLEDFEDLKADLIAGFAKVIEIEQGKVSKL</sequence>
<dbReference type="InterPro" id="IPR015421">
    <property type="entry name" value="PyrdxlP-dep_Trfase_major"/>
</dbReference>
<dbReference type="InterPro" id="IPR015422">
    <property type="entry name" value="PyrdxlP-dep_Trfase_small"/>
</dbReference>
<dbReference type="GO" id="GO:0030170">
    <property type="term" value="F:pyridoxal phosphate binding"/>
    <property type="evidence" value="ECO:0007669"/>
    <property type="project" value="InterPro"/>
</dbReference>
<name>A0A1Y2FRP3_9BASI</name>
<dbReference type="STRING" id="106004.A0A1Y2FRP3"/>
<protein>
    <submittedName>
        <fullName evidence="6">Cys/Met metabolism PLP-dependent enzyme-domain-containing protein</fullName>
    </submittedName>
</protein>
<dbReference type="GO" id="GO:0005737">
    <property type="term" value="C:cytoplasm"/>
    <property type="evidence" value="ECO:0007669"/>
    <property type="project" value="TreeGrafter"/>
</dbReference>
<accession>A0A1Y2FRP3</accession>
<evidence type="ECO:0000256" key="5">
    <source>
        <dbReference type="SAM" id="MobiDB-lite"/>
    </source>
</evidence>
<dbReference type="GO" id="GO:0016846">
    <property type="term" value="F:carbon-sulfur lyase activity"/>
    <property type="evidence" value="ECO:0007669"/>
    <property type="project" value="TreeGrafter"/>
</dbReference>
<proteinExistence type="inferred from homology"/>
<dbReference type="PANTHER" id="PTHR11808:SF35">
    <property type="entry name" value="CYSTATHIONINE GAMMA-SYNTHASE (AFU_ORTHOLOGUE AFUA_7G01590)"/>
    <property type="match status" value="1"/>
</dbReference>
<dbReference type="PROSITE" id="PS00868">
    <property type="entry name" value="CYS_MET_METAB_PP"/>
    <property type="match status" value="1"/>
</dbReference>
<keyword evidence="2 3" id="KW-0663">Pyridoxal phosphate</keyword>
<dbReference type="InterPro" id="IPR015424">
    <property type="entry name" value="PyrdxlP-dep_Trfase"/>
</dbReference>
<dbReference type="InterPro" id="IPR000277">
    <property type="entry name" value="Cys/Met-Metab_PyrdxlP-dep_enz"/>
</dbReference>
<dbReference type="InParanoid" id="A0A1Y2FRP3"/>
<comment type="caution">
    <text evidence="6">The sequence shown here is derived from an EMBL/GenBank/DDBJ whole genome shotgun (WGS) entry which is preliminary data.</text>
</comment>
<dbReference type="Gene3D" id="3.90.1150.10">
    <property type="entry name" value="Aspartate Aminotransferase, domain 1"/>
    <property type="match status" value="1"/>
</dbReference>
<feature type="region of interest" description="Disordered" evidence="5">
    <location>
        <begin position="42"/>
        <end position="64"/>
    </location>
</feature>
<feature type="modified residue" description="N6-(pyridoxal phosphate)lysine" evidence="3">
    <location>
        <position position="211"/>
    </location>
</feature>
<dbReference type="FunCoup" id="A0A1Y2FRP3">
    <property type="interactions" value="317"/>
</dbReference>
<dbReference type="EMBL" id="MCGR01000016">
    <property type="protein sequence ID" value="ORY85385.1"/>
    <property type="molecule type" value="Genomic_DNA"/>
</dbReference>
<comment type="cofactor">
    <cofactor evidence="1 4">
        <name>pyridoxal 5'-phosphate</name>
        <dbReference type="ChEBI" id="CHEBI:597326"/>
    </cofactor>
</comment>
<dbReference type="InterPro" id="IPR054542">
    <property type="entry name" value="Cys_met_metab_PP"/>
</dbReference>
<evidence type="ECO:0000313" key="6">
    <source>
        <dbReference type="EMBL" id="ORY85385.1"/>
    </source>
</evidence>
<dbReference type="OrthoDB" id="3512640at2759"/>
<gene>
    <name evidence="6" type="ORF">BCR35DRAFT_290110</name>
</gene>
<comment type="similarity">
    <text evidence="4">Belongs to the trans-sulfuration enzymes family.</text>
</comment>
<dbReference type="Pfam" id="PF01053">
    <property type="entry name" value="Cys_Met_Meta_PP"/>
    <property type="match status" value="1"/>
</dbReference>
<dbReference type="AlphaFoldDB" id="A0A1Y2FRP3"/>
<dbReference type="Proteomes" id="UP000193467">
    <property type="component" value="Unassembled WGS sequence"/>
</dbReference>
<dbReference type="SUPFAM" id="SSF53383">
    <property type="entry name" value="PLP-dependent transferases"/>
    <property type="match status" value="1"/>
</dbReference>
<keyword evidence="7" id="KW-1185">Reference proteome</keyword>
<evidence type="ECO:0000256" key="3">
    <source>
        <dbReference type="PIRSR" id="PIRSR001434-2"/>
    </source>
</evidence>
<dbReference type="GO" id="GO:0019346">
    <property type="term" value="P:transsulfuration"/>
    <property type="evidence" value="ECO:0007669"/>
    <property type="project" value="InterPro"/>
</dbReference>
<reference evidence="6 7" key="1">
    <citation type="submission" date="2016-07" db="EMBL/GenBank/DDBJ databases">
        <title>Pervasive Adenine N6-methylation of Active Genes in Fungi.</title>
        <authorList>
            <consortium name="DOE Joint Genome Institute"/>
            <person name="Mondo S.J."/>
            <person name="Dannebaum R.O."/>
            <person name="Kuo R.C."/>
            <person name="Labutti K."/>
            <person name="Haridas S."/>
            <person name="Kuo A."/>
            <person name="Salamov A."/>
            <person name="Ahrendt S.R."/>
            <person name="Lipzen A."/>
            <person name="Sullivan W."/>
            <person name="Andreopoulos W.B."/>
            <person name="Clum A."/>
            <person name="Lindquist E."/>
            <person name="Daum C."/>
            <person name="Ramamoorthy G.K."/>
            <person name="Gryganskyi A."/>
            <person name="Culley D."/>
            <person name="Magnuson J.K."/>
            <person name="James T.Y."/>
            <person name="O'Malley M.A."/>
            <person name="Stajich J.E."/>
            <person name="Spatafora J.W."/>
            <person name="Visel A."/>
            <person name="Grigoriev I.V."/>
        </authorList>
    </citation>
    <scope>NUCLEOTIDE SEQUENCE [LARGE SCALE GENOMIC DNA]</scope>
    <source>
        <strain evidence="6 7">62-1032</strain>
    </source>
</reference>
<evidence type="ECO:0000256" key="2">
    <source>
        <dbReference type="ARBA" id="ARBA00022898"/>
    </source>
</evidence>
<evidence type="ECO:0000256" key="4">
    <source>
        <dbReference type="RuleBase" id="RU362118"/>
    </source>
</evidence>
<evidence type="ECO:0000256" key="1">
    <source>
        <dbReference type="ARBA" id="ARBA00001933"/>
    </source>
</evidence>
<dbReference type="PIRSF" id="PIRSF001434">
    <property type="entry name" value="CGS"/>
    <property type="match status" value="1"/>
</dbReference>
<organism evidence="6 7">
    <name type="scientific">Leucosporidium creatinivorum</name>
    <dbReference type="NCBI Taxonomy" id="106004"/>
    <lineage>
        <taxon>Eukaryota</taxon>
        <taxon>Fungi</taxon>
        <taxon>Dikarya</taxon>
        <taxon>Basidiomycota</taxon>
        <taxon>Pucciniomycotina</taxon>
        <taxon>Microbotryomycetes</taxon>
        <taxon>Leucosporidiales</taxon>
        <taxon>Leucosporidium</taxon>
    </lineage>
</organism>
<dbReference type="Gene3D" id="3.40.640.10">
    <property type="entry name" value="Type I PLP-dependent aspartate aminotransferase-like (Major domain)"/>
    <property type="match status" value="1"/>
</dbReference>
<dbReference type="PANTHER" id="PTHR11808">
    <property type="entry name" value="TRANS-SULFURATION ENZYME FAMILY MEMBER"/>
    <property type="match status" value="1"/>
</dbReference>
<evidence type="ECO:0000313" key="7">
    <source>
        <dbReference type="Proteomes" id="UP000193467"/>
    </source>
</evidence>